<dbReference type="AlphaFoldDB" id="A0A9W8G8W3"/>
<evidence type="ECO:0000313" key="3">
    <source>
        <dbReference type="Proteomes" id="UP001151518"/>
    </source>
</evidence>
<gene>
    <name evidence="2" type="ORF">GGI25_001907</name>
</gene>
<reference evidence="2" key="1">
    <citation type="submission" date="2022-07" db="EMBL/GenBank/DDBJ databases">
        <title>Phylogenomic reconstructions and comparative analyses of Kickxellomycotina fungi.</title>
        <authorList>
            <person name="Reynolds N.K."/>
            <person name="Stajich J.E."/>
            <person name="Barry K."/>
            <person name="Grigoriev I.V."/>
            <person name="Crous P."/>
            <person name="Smith M.E."/>
        </authorList>
    </citation>
    <scope>NUCLEOTIDE SEQUENCE</scope>
    <source>
        <strain evidence="2">NRRL 3115</strain>
    </source>
</reference>
<dbReference type="Proteomes" id="UP001151518">
    <property type="component" value="Unassembled WGS sequence"/>
</dbReference>
<name>A0A9W8G8W3_9FUNG</name>
<proteinExistence type="predicted"/>
<sequence length="116" mass="12914">MSNQYNKASGAVKENVGSALGNEGMQQRGHEQRSEATKDANISQQQRHEYMEEAMDNPTLHKAKGFVKTAGGGAEEKYGQAVGDVEAERAGRQTRAEGKNDQDVYKQRQELQEMKR</sequence>
<accession>A0A9W8G8W3</accession>
<comment type="caution">
    <text evidence="2">The sequence shown here is derived from an EMBL/GenBank/DDBJ whole genome shotgun (WGS) entry which is preliminary data.</text>
</comment>
<feature type="region of interest" description="Disordered" evidence="1">
    <location>
        <begin position="1"/>
        <end position="116"/>
    </location>
</feature>
<protein>
    <recommendedName>
        <fullName evidence="4">CsbD-like domain-containing protein</fullName>
    </recommendedName>
</protein>
<dbReference type="EMBL" id="JANBTW010000016">
    <property type="protein sequence ID" value="KAJ2678918.1"/>
    <property type="molecule type" value="Genomic_DNA"/>
</dbReference>
<organism evidence="2 3">
    <name type="scientific">Coemansia spiralis</name>
    <dbReference type="NCBI Taxonomy" id="417178"/>
    <lineage>
        <taxon>Eukaryota</taxon>
        <taxon>Fungi</taxon>
        <taxon>Fungi incertae sedis</taxon>
        <taxon>Zoopagomycota</taxon>
        <taxon>Kickxellomycotina</taxon>
        <taxon>Kickxellomycetes</taxon>
        <taxon>Kickxellales</taxon>
        <taxon>Kickxellaceae</taxon>
        <taxon>Coemansia</taxon>
    </lineage>
</organism>
<dbReference type="OrthoDB" id="9999611at2759"/>
<evidence type="ECO:0008006" key="4">
    <source>
        <dbReference type="Google" id="ProtNLM"/>
    </source>
</evidence>
<evidence type="ECO:0000313" key="2">
    <source>
        <dbReference type="EMBL" id="KAJ2678918.1"/>
    </source>
</evidence>
<evidence type="ECO:0000256" key="1">
    <source>
        <dbReference type="SAM" id="MobiDB-lite"/>
    </source>
</evidence>
<feature type="compositionally biased region" description="Basic and acidic residues" evidence="1">
    <location>
        <begin position="86"/>
        <end position="116"/>
    </location>
</feature>
<feature type="compositionally biased region" description="Basic and acidic residues" evidence="1">
    <location>
        <begin position="28"/>
        <end position="38"/>
    </location>
</feature>